<accession>A0A544TFR4</accession>
<evidence type="ECO:0000313" key="3">
    <source>
        <dbReference type="Proteomes" id="UP000318937"/>
    </source>
</evidence>
<dbReference type="RefSeq" id="WP_142606465.1">
    <property type="nucleotide sequence ID" value="NZ_VDGG01000012.1"/>
</dbReference>
<comment type="caution">
    <text evidence="2">The sequence shown here is derived from an EMBL/GenBank/DDBJ whole genome shotgun (WGS) entry which is preliminary data.</text>
</comment>
<dbReference type="Proteomes" id="UP000318937">
    <property type="component" value="Unassembled WGS sequence"/>
</dbReference>
<protein>
    <submittedName>
        <fullName evidence="2">Uncharacterized protein</fullName>
    </submittedName>
</protein>
<proteinExistence type="predicted"/>
<keyword evidence="3" id="KW-1185">Reference proteome</keyword>
<dbReference type="OrthoDB" id="2738903at2"/>
<sequence length="104" mass="12264">MRNPNENEQEILLKNLIRRLMEEQLDELKEEKKENDNSFIFLESNTLNMLIAYLLINQTNRKNGEVADDNSGLSQVKILEELDRITADNQQEFEEVITLLKEKL</sequence>
<organism evidence="2 3">
    <name type="scientific">Psychrobacillus soli</name>
    <dbReference type="NCBI Taxonomy" id="1543965"/>
    <lineage>
        <taxon>Bacteria</taxon>
        <taxon>Bacillati</taxon>
        <taxon>Bacillota</taxon>
        <taxon>Bacilli</taxon>
        <taxon>Bacillales</taxon>
        <taxon>Bacillaceae</taxon>
        <taxon>Psychrobacillus</taxon>
    </lineage>
</organism>
<evidence type="ECO:0000313" key="2">
    <source>
        <dbReference type="EMBL" id="TQR16304.1"/>
    </source>
</evidence>
<feature type="coiled-coil region" evidence="1">
    <location>
        <begin position="14"/>
        <end position="45"/>
    </location>
</feature>
<evidence type="ECO:0000256" key="1">
    <source>
        <dbReference type="SAM" id="Coils"/>
    </source>
</evidence>
<name>A0A544TFR4_9BACI</name>
<dbReference type="EMBL" id="VDGG01000012">
    <property type="protein sequence ID" value="TQR16304.1"/>
    <property type="molecule type" value="Genomic_DNA"/>
</dbReference>
<dbReference type="AlphaFoldDB" id="A0A544TFR4"/>
<keyword evidence="1" id="KW-0175">Coiled coil</keyword>
<gene>
    <name evidence="2" type="ORF">FG383_07395</name>
</gene>
<reference evidence="2 3" key="1">
    <citation type="submission" date="2019-05" db="EMBL/GenBank/DDBJ databases">
        <title>Psychrobacillus vulpis sp. nov., a new species isolated from feces of a red fox that inhabits in The Tablas de Daimiel Natural Park, Albacete, Spain.</title>
        <authorList>
            <person name="Rodriguez M."/>
            <person name="Reina J.C."/>
            <person name="Bejar V."/>
            <person name="Llamas I."/>
        </authorList>
    </citation>
    <scope>NUCLEOTIDE SEQUENCE [LARGE SCALE GENOMIC DNA]</scope>
    <source>
        <strain evidence="2 3">NHI-2</strain>
    </source>
</reference>